<name>A0ABM6RVC1_9FIRM</name>
<dbReference type="Proteomes" id="UP000325292">
    <property type="component" value="Chromosome"/>
</dbReference>
<proteinExistence type="predicted"/>
<dbReference type="SUPFAM" id="SSF47240">
    <property type="entry name" value="Ferritin-like"/>
    <property type="match status" value="1"/>
</dbReference>
<evidence type="ECO:0008006" key="3">
    <source>
        <dbReference type="Google" id="ProtNLM"/>
    </source>
</evidence>
<sequence>MIRVNPELTDDQLLRLFDKGTLGQWTPDAIEWGDLDRITPDLRHAIAQVLTPVYLGEQTAMYGVSAVLPDMLSHGHHEEALYLSSMGLDEGRHFRNLHKLYHIFQEEPASRHRIPEMFRYHARLLSHKDSTEWIWGILISDLFAKHFYGGLFQRYPDTVVGRLSRRTLKDEARHQAFSERYLEKVLPTMDSEHKAQLIALRDDLFRTMEAIGHRLYDSMMVLDWKPEDFLHDLSLDTERWVKRLGIETGV</sequence>
<dbReference type="InterPro" id="IPR012348">
    <property type="entry name" value="RNR-like"/>
</dbReference>
<reference evidence="1 2" key="1">
    <citation type="journal article" date="2019" name="Sci. Rep.">
        <title>Sulfobacillus thermotolerans: new insights into resistance and metabolic capacities of acidophilic chemolithotrophs.</title>
        <authorList>
            <person name="Panyushkina A.E."/>
            <person name="Babenko V.V."/>
            <person name="Nikitina A.S."/>
            <person name="Selezneva O.V."/>
            <person name="Tsaplina I.A."/>
            <person name="Letarova M.A."/>
            <person name="Kostryukova E.S."/>
            <person name="Letarov A.V."/>
        </authorList>
    </citation>
    <scope>NUCLEOTIDE SEQUENCE [LARGE SCALE GENOMIC DNA]</scope>
    <source>
        <strain evidence="1 2">Kr1</strain>
    </source>
</reference>
<organism evidence="1 2">
    <name type="scientific">Sulfobacillus thermotolerans</name>
    <dbReference type="NCBI Taxonomy" id="338644"/>
    <lineage>
        <taxon>Bacteria</taxon>
        <taxon>Bacillati</taxon>
        <taxon>Bacillota</taxon>
        <taxon>Clostridia</taxon>
        <taxon>Eubacteriales</taxon>
        <taxon>Clostridiales Family XVII. Incertae Sedis</taxon>
        <taxon>Sulfobacillus</taxon>
    </lineage>
</organism>
<dbReference type="Gene3D" id="1.10.620.20">
    <property type="entry name" value="Ribonucleotide Reductase, subunit A"/>
    <property type="match status" value="1"/>
</dbReference>
<evidence type="ECO:0000313" key="1">
    <source>
        <dbReference type="EMBL" id="AUW95378.1"/>
    </source>
</evidence>
<dbReference type="EMBL" id="CP019454">
    <property type="protein sequence ID" value="AUW95378.1"/>
    <property type="molecule type" value="Genomic_DNA"/>
</dbReference>
<dbReference type="InterPro" id="IPR009078">
    <property type="entry name" value="Ferritin-like_SF"/>
</dbReference>
<keyword evidence="2" id="KW-1185">Reference proteome</keyword>
<gene>
    <name evidence="1" type="ORF">BXT84_03890</name>
</gene>
<evidence type="ECO:0000313" key="2">
    <source>
        <dbReference type="Proteomes" id="UP000325292"/>
    </source>
</evidence>
<protein>
    <recommendedName>
        <fullName evidence="3">Ferritin-like domain-containing protein</fullName>
    </recommendedName>
</protein>
<accession>A0ABM6RVC1</accession>
<dbReference type="RefSeq" id="WP_103374312.1">
    <property type="nucleotide sequence ID" value="NZ_CP133983.1"/>
</dbReference>